<protein>
    <recommendedName>
        <fullName evidence="11">Cytochrome P450</fullName>
    </recommendedName>
</protein>
<dbReference type="PROSITE" id="PS00086">
    <property type="entry name" value="CYTOCHROME_P450"/>
    <property type="match status" value="1"/>
</dbReference>
<dbReference type="GO" id="GO:0020037">
    <property type="term" value="F:heme binding"/>
    <property type="evidence" value="ECO:0007669"/>
    <property type="project" value="InterPro"/>
</dbReference>
<feature type="binding site" description="axial binding residue" evidence="8">
    <location>
        <position position="428"/>
    </location>
    <ligand>
        <name>heme</name>
        <dbReference type="ChEBI" id="CHEBI:30413"/>
    </ligand>
    <ligandPart>
        <name>Fe</name>
        <dbReference type="ChEBI" id="CHEBI:18248"/>
    </ligandPart>
</feature>
<dbReference type="Gene3D" id="1.10.630.10">
    <property type="entry name" value="Cytochrome P450"/>
    <property type="match status" value="1"/>
</dbReference>
<keyword evidence="7 9" id="KW-0503">Monooxygenase</keyword>
<dbReference type="InterPro" id="IPR001128">
    <property type="entry name" value="Cyt_P450"/>
</dbReference>
<evidence type="ECO:0000256" key="8">
    <source>
        <dbReference type="PIRSR" id="PIRSR602401-1"/>
    </source>
</evidence>
<evidence type="ECO:0008006" key="11">
    <source>
        <dbReference type="Google" id="ProtNLM"/>
    </source>
</evidence>
<dbReference type="GO" id="GO:0016705">
    <property type="term" value="F:oxidoreductase activity, acting on paired donors, with incorporation or reduction of molecular oxygen"/>
    <property type="evidence" value="ECO:0007669"/>
    <property type="project" value="InterPro"/>
</dbReference>
<evidence type="ECO:0000313" key="10">
    <source>
        <dbReference type="EMBL" id="JAV52133.1"/>
    </source>
</evidence>
<evidence type="ECO:0000256" key="4">
    <source>
        <dbReference type="ARBA" id="ARBA00022723"/>
    </source>
</evidence>
<dbReference type="CDD" id="cd20628">
    <property type="entry name" value="CYP4"/>
    <property type="match status" value="1"/>
</dbReference>
<reference evidence="10" key="1">
    <citation type="journal article" date="2016" name="Sci. Rep.">
        <title>Molecular characterization of firefly nuptial gifts: a multi-omics approach sheds light on postcopulatory sexual selection.</title>
        <authorList>
            <person name="Al-Wathiqui N."/>
            <person name="Fallon T.R."/>
            <person name="South A."/>
            <person name="Weng J.K."/>
            <person name="Lewis S.M."/>
        </authorList>
    </citation>
    <scope>NUCLEOTIDE SEQUENCE</scope>
</reference>
<dbReference type="PRINTS" id="PR00463">
    <property type="entry name" value="EP450I"/>
</dbReference>
<keyword evidence="5 9" id="KW-0560">Oxidoreductase</keyword>
<dbReference type="GO" id="GO:0005506">
    <property type="term" value="F:iron ion binding"/>
    <property type="evidence" value="ECO:0007669"/>
    <property type="project" value="InterPro"/>
</dbReference>
<keyword evidence="3 8" id="KW-0349">Heme</keyword>
<keyword evidence="6 8" id="KW-0408">Iron</keyword>
<dbReference type="SUPFAM" id="SSF48264">
    <property type="entry name" value="Cytochrome P450"/>
    <property type="match status" value="1"/>
</dbReference>
<dbReference type="PANTHER" id="PTHR24291">
    <property type="entry name" value="CYTOCHROME P450 FAMILY 4"/>
    <property type="match status" value="1"/>
</dbReference>
<comment type="similarity">
    <text evidence="2 9">Belongs to the cytochrome P450 family.</text>
</comment>
<evidence type="ECO:0000256" key="2">
    <source>
        <dbReference type="ARBA" id="ARBA00010617"/>
    </source>
</evidence>
<organism evidence="10">
    <name type="scientific">Photinus pyralis</name>
    <name type="common">Common eastern firefly</name>
    <name type="synonym">Lampyris pyralis</name>
    <dbReference type="NCBI Taxonomy" id="7054"/>
    <lineage>
        <taxon>Eukaryota</taxon>
        <taxon>Metazoa</taxon>
        <taxon>Ecdysozoa</taxon>
        <taxon>Arthropoda</taxon>
        <taxon>Hexapoda</taxon>
        <taxon>Insecta</taxon>
        <taxon>Pterygota</taxon>
        <taxon>Neoptera</taxon>
        <taxon>Endopterygota</taxon>
        <taxon>Coleoptera</taxon>
        <taxon>Polyphaga</taxon>
        <taxon>Elateriformia</taxon>
        <taxon>Elateroidea</taxon>
        <taxon>Lampyridae</taxon>
        <taxon>Lampyrinae</taxon>
        <taxon>Photinus</taxon>
    </lineage>
</organism>
<dbReference type="InterPro" id="IPR017972">
    <property type="entry name" value="Cyt_P450_CS"/>
</dbReference>
<evidence type="ECO:0000256" key="5">
    <source>
        <dbReference type="ARBA" id="ARBA00023002"/>
    </source>
</evidence>
<dbReference type="GO" id="GO:0004497">
    <property type="term" value="F:monooxygenase activity"/>
    <property type="evidence" value="ECO:0007669"/>
    <property type="project" value="UniProtKB-KW"/>
</dbReference>
<sequence>MTMHFVFIVVFLITVALYLKYKKWSKVNEQFLSPHGLPVLGHALQFKNSSDLIPLIQKYSSYGKIVLLRFGPLRKILISDCKMVEYILTTNIVMSKGHEYIPARSWLGNGLLTSNGDKEWKAHRKAISRTFHKDIYHNYISVFERNSNIFVKQLRSELGKASFDISKFITLCSLDIISEAALGKSFNAQEDSESQYVSSLKIMCKMVMERSFNVFLFNDFLYSFTKLYQEEKEALRYLYSSFENIIKERHNLIYNHGNCDGSLTFLDFILEEKLKKQTFTHQAVHDNVQTMIFAGHDTTSSALNFTIYLLGDHPQVQQQILDEYLTVMENKSEVLSISHLNQLKYLDAVIKESLRLYPPVPYISRAGSSFEYEGRTIPRNTSLLICIYGIHRSEEFYQDPEKFIPERFFNPSKVAGSYLPFSAGPRNCIGQKFAMFEMKYVLVTLLKHYEILPATPRHEPKLADEVVLVSLNGVRIAIRERKL</sequence>
<dbReference type="InterPro" id="IPR050196">
    <property type="entry name" value="Cytochrome_P450_Monoox"/>
</dbReference>
<dbReference type="AlphaFoldDB" id="A0A1Y1JSW9"/>
<keyword evidence="4 8" id="KW-0479">Metal-binding</keyword>
<evidence type="ECO:0000256" key="3">
    <source>
        <dbReference type="ARBA" id="ARBA00022617"/>
    </source>
</evidence>
<proteinExistence type="inferred from homology"/>
<name>A0A1Y1JSW9_PHOPY</name>
<evidence type="ECO:0000256" key="9">
    <source>
        <dbReference type="RuleBase" id="RU000461"/>
    </source>
</evidence>
<dbReference type="EMBL" id="GEZM01101980">
    <property type="protein sequence ID" value="JAV52133.1"/>
    <property type="molecule type" value="Transcribed_RNA"/>
</dbReference>
<dbReference type="InterPro" id="IPR002401">
    <property type="entry name" value="Cyt_P450_E_grp-I"/>
</dbReference>
<evidence type="ECO:0000256" key="6">
    <source>
        <dbReference type="ARBA" id="ARBA00023004"/>
    </source>
</evidence>
<dbReference type="PRINTS" id="PR00385">
    <property type="entry name" value="P450"/>
</dbReference>
<evidence type="ECO:0000256" key="1">
    <source>
        <dbReference type="ARBA" id="ARBA00001971"/>
    </source>
</evidence>
<evidence type="ECO:0000256" key="7">
    <source>
        <dbReference type="ARBA" id="ARBA00023033"/>
    </source>
</evidence>
<dbReference type="Pfam" id="PF00067">
    <property type="entry name" value="p450"/>
    <property type="match status" value="1"/>
</dbReference>
<dbReference type="PANTHER" id="PTHR24291:SF187">
    <property type="entry name" value="CYTOCHROME P450 4AE1-RELATED"/>
    <property type="match status" value="1"/>
</dbReference>
<dbReference type="InterPro" id="IPR036396">
    <property type="entry name" value="Cyt_P450_sf"/>
</dbReference>
<accession>A0A1Y1JSW9</accession>
<comment type="cofactor">
    <cofactor evidence="1 8">
        <name>heme</name>
        <dbReference type="ChEBI" id="CHEBI:30413"/>
    </cofactor>
</comment>